<dbReference type="Proteomes" id="UP000617979">
    <property type="component" value="Unassembled WGS sequence"/>
</dbReference>
<dbReference type="InterPro" id="IPR058600">
    <property type="entry name" value="YhjD-like"/>
</dbReference>
<protein>
    <submittedName>
        <fullName evidence="1">Uncharacterized protein</fullName>
    </submittedName>
</protein>
<evidence type="ECO:0000313" key="1">
    <source>
        <dbReference type="EMBL" id="GGA59476.1"/>
    </source>
</evidence>
<dbReference type="Pfam" id="PF26325">
    <property type="entry name" value="YhjD"/>
    <property type="match status" value="1"/>
</dbReference>
<accession>A0ABQ1H6X2</accession>
<keyword evidence="2" id="KW-1185">Reference proteome</keyword>
<gene>
    <name evidence="1" type="ORF">GCM10007416_35660</name>
</gene>
<name>A0ABQ1H6X2_9BACL</name>
<evidence type="ECO:0000313" key="2">
    <source>
        <dbReference type="Proteomes" id="UP000617979"/>
    </source>
</evidence>
<proteinExistence type="predicted"/>
<dbReference type="EMBL" id="BMEX01000050">
    <property type="protein sequence ID" value="GGA59476.1"/>
    <property type="molecule type" value="Genomic_DNA"/>
</dbReference>
<dbReference type="RefSeq" id="WP_188433907.1">
    <property type="nucleotide sequence ID" value="NZ_BMEX01000050.1"/>
</dbReference>
<comment type="caution">
    <text evidence="1">The sequence shown here is derived from an EMBL/GenBank/DDBJ whole genome shotgun (WGS) entry which is preliminary data.</text>
</comment>
<reference evidence="2" key="1">
    <citation type="journal article" date="2019" name="Int. J. Syst. Evol. Microbiol.">
        <title>The Global Catalogue of Microorganisms (GCM) 10K type strain sequencing project: providing services to taxonomists for standard genome sequencing and annotation.</title>
        <authorList>
            <consortium name="The Broad Institute Genomics Platform"/>
            <consortium name="The Broad Institute Genome Sequencing Center for Infectious Disease"/>
            <person name="Wu L."/>
            <person name="Ma J."/>
        </authorList>
    </citation>
    <scope>NUCLEOTIDE SEQUENCE [LARGE SCALE GENOMIC DNA]</scope>
    <source>
        <strain evidence="2">CGMCC 1.12404</strain>
    </source>
</reference>
<sequence>MLYPKGYDEFEALVRPYVLLDVLNRVIACDQRVVMETSLKFLGAIRRLLDHVSVKVTDDLIRTRHGLRKVEGRIIEIRQEDDAREMDVEYEGSQYHLSMLNELIRSECEEMFLRYVQSYRRQTGG</sequence>
<organism evidence="1 2">
    <name type="scientific">Kroppenstedtia guangzhouensis</name>
    <dbReference type="NCBI Taxonomy" id="1274356"/>
    <lineage>
        <taxon>Bacteria</taxon>
        <taxon>Bacillati</taxon>
        <taxon>Bacillota</taxon>
        <taxon>Bacilli</taxon>
        <taxon>Bacillales</taxon>
        <taxon>Thermoactinomycetaceae</taxon>
        <taxon>Kroppenstedtia</taxon>
    </lineage>
</organism>